<reference evidence="1 2" key="1">
    <citation type="submission" date="2018-10" db="EMBL/GenBank/DDBJ databases">
        <authorList>
            <consortium name="Pathogen Informatics"/>
        </authorList>
    </citation>
    <scope>NUCLEOTIDE SEQUENCE [LARGE SCALE GENOMIC DNA]</scope>
</reference>
<evidence type="ECO:0000313" key="1">
    <source>
        <dbReference type="EMBL" id="VDD75130.1"/>
    </source>
</evidence>
<dbReference type="Proteomes" id="UP000267029">
    <property type="component" value="Unassembled WGS sequence"/>
</dbReference>
<keyword evidence="2" id="KW-1185">Reference proteome</keyword>
<name>A0A0R3U3I6_MESCO</name>
<reference evidence="3" key="2">
    <citation type="submission" date="2019-11" db="UniProtKB">
        <authorList>
            <consortium name="WormBaseParasite"/>
        </authorList>
    </citation>
    <scope>IDENTIFICATION</scope>
</reference>
<sequence>MEQHRKGLGVGQCMEDVCEKKRNRASNAALCTLICASGHCSHWMRSLKISTNDGIWVSFYNNTAVTLQALHPTQDYTHSVVKLSAQLLVFGGLRCKHDWQEACTITGAFRRKLSHHKVAQRGQTLAL</sequence>
<dbReference type="WBParaSite" id="MCU_005271-RA">
    <property type="protein sequence ID" value="MCU_005271-RA"/>
    <property type="gene ID" value="MCU_005271"/>
</dbReference>
<evidence type="ECO:0000313" key="2">
    <source>
        <dbReference type="Proteomes" id="UP000267029"/>
    </source>
</evidence>
<dbReference type="AlphaFoldDB" id="A0A0R3U3I6"/>
<protein>
    <submittedName>
        <fullName evidence="3">Trans-sialidase</fullName>
    </submittedName>
</protein>
<gene>
    <name evidence="1" type="ORF">MCOS_LOCUS1133</name>
</gene>
<evidence type="ECO:0000313" key="3">
    <source>
        <dbReference type="WBParaSite" id="MCU_005271-RA"/>
    </source>
</evidence>
<organism evidence="3">
    <name type="scientific">Mesocestoides corti</name>
    <name type="common">Flatworm</name>
    <dbReference type="NCBI Taxonomy" id="53468"/>
    <lineage>
        <taxon>Eukaryota</taxon>
        <taxon>Metazoa</taxon>
        <taxon>Spiralia</taxon>
        <taxon>Lophotrochozoa</taxon>
        <taxon>Platyhelminthes</taxon>
        <taxon>Cestoda</taxon>
        <taxon>Eucestoda</taxon>
        <taxon>Cyclophyllidea</taxon>
        <taxon>Mesocestoididae</taxon>
        <taxon>Mesocestoides</taxon>
    </lineage>
</organism>
<proteinExistence type="predicted"/>
<accession>A0A0R3U3I6</accession>
<dbReference type="EMBL" id="UXSR01000127">
    <property type="protein sequence ID" value="VDD75130.1"/>
    <property type="molecule type" value="Genomic_DNA"/>
</dbReference>